<dbReference type="SMART" id="SM01218">
    <property type="entry name" value="FoP_duplication"/>
    <property type="match status" value="1"/>
</dbReference>
<dbReference type="InterPro" id="IPR012677">
    <property type="entry name" value="Nucleotide-bd_a/b_plait_sf"/>
</dbReference>
<feature type="compositionally biased region" description="Basic and acidic residues" evidence="3">
    <location>
        <begin position="1"/>
        <end position="10"/>
    </location>
</feature>
<dbReference type="InterPro" id="IPR035979">
    <property type="entry name" value="RBD_domain_sf"/>
</dbReference>
<organism evidence="5 6">
    <name type="scientific">Ascosphaera apis ARSEF 7405</name>
    <dbReference type="NCBI Taxonomy" id="392613"/>
    <lineage>
        <taxon>Eukaryota</taxon>
        <taxon>Fungi</taxon>
        <taxon>Dikarya</taxon>
        <taxon>Ascomycota</taxon>
        <taxon>Pezizomycotina</taxon>
        <taxon>Eurotiomycetes</taxon>
        <taxon>Eurotiomycetidae</taxon>
        <taxon>Onygenales</taxon>
        <taxon>Ascosphaeraceae</taxon>
        <taxon>Ascosphaera</taxon>
    </lineage>
</organism>
<feature type="compositionally biased region" description="Basic residues" evidence="3">
    <location>
        <begin position="18"/>
        <end position="27"/>
    </location>
</feature>
<reference evidence="5 6" key="1">
    <citation type="journal article" date="2016" name="Genome Biol. Evol.">
        <title>Divergent and convergent evolution of fungal pathogenicity.</title>
        <authorList>
            <person name="Shang Y."/>
            <person name="Xiao G."/>
            <person name="Zheng P."/>
            <person name="Cen K."/>
            <person name="Zhan S."/>
            <person name="Wang C."/>
        </authorList>
    </citation>
    <scope>NUCLEOTIDE SEQUENCE [LARGE SCALE GENOMIC DNA]</scope>
    <source>
        <strain evidence="5 6">ARSEF 7405</strain>
    </source>
</reference>
<dbReference type="PANTHER" id="PTHR19965:SF35">
    <property type="entry name" value="RNA ANNEALING PROTEIN YRA1"/>
    <property type="match status" value="1"/>
</dbReference>
<dbReference type="SMART" id="SM00360">
    <property type="entry name" value="RRM"/>
    <property type="match status" value="1"/>
</dbReference>
<dbReference type="GO" id="GO:0005634">
    <property type="term" value="C:nucleus"/>
    <property type="evidence" value="ECO:0007669"/>
    <property type="project" value="TreeGrafter"/>
</dbReference>
<dbReference type="AlphaFoldDB" id="A0A168BCU8"/>
<dbReference type="VEuPathDB" id="FungiDB:AAP_01625"/>
<sequence>MSAKLDKSLDEILSSTRQQRRRQRRNGPKPAPAGGVKKQQKAGKQAKAAAPAPAPVPIAGDSKIIVSGLPSDVDEASIKIRSLSLFLSRFGYDWRTHIIRDAHARGKRSIEAHGFDSWTRVIDGIGDLSDCGLDTLMIIPANAEYLDRREYFSKSAGPVKSVILTYNQNGTSRGIASIIFKQPESAAKAAKNLNGMLVDKKPIKIEVVVDPTKVQAAAATSGPKSLAQRATQPKAAQPVKATAAPKNNNNTNNAGGRGGRRRGRGGRPNRPKPKTAEELDQEMTDYFTQAGTSGIEGAAAPAEANGQAPVQQNQAAPAAGAAPATAGEVDDMGMDDIVSL</sequence>
<dbReference type="SUPFAM" id="SSF54928">
    <property type="entry name" value="RNA-binding domain, RBD"/>
    <property type="match status" value="1"/>
</dbReference>
<keyword evidence="1 2" id="KW-0694">RNA-binding</keyword>
<feature type="region of interest" description="Disordered" evidence="3">
    <location>
        <begin position="296"/>
        <end position="340"/>
    </location>
</feature>
<evidence type="ECO:0000313" key="5">
    <source>
        <dbReference type="EMBL" id="KZZ95137.1"/>
    </source>
</evidence>
<evidence type="ECO:0000256" key="3">
    <source>
        <dbReference type="SAM" id="MobiDB-lite"/>
    </source>
</evidence>
<dbReference type="PROSITE" id="PS50102">
    <property type="entry name" value="RRM"/>
    <property type="match status" value="1"/>
</dbReference>
<dbReference type="Proteomes" id="UP000242877">
    <property type="component" value="Unassembled WGS sequence"/>
</dbReference>
<dbReference type="Pfam" id="PF13865">
    <property type="entry name" value="FoP_duplication"/>
    <property type="match status" value="1"/>
</dbReference>
<feature type="region of interest" description="Disordered" evidence="3">
    <location>
        <begin position="219"/>
        <end position="279"/>
    </location>
</feature>
<dbReference type="EMBL" id="AZGZ01000005">
    <property type="protein sequence ID" value="KZZ95137.1"/>
    <property type="molecule type" value="Genomic_DNA"/>
</dbReference>
<dbReference type="GO" id="GO:0003729">
    <property type="term" value="F:mRNA binding"/>
    <property type="evidence" value="ECO:0007669"/>
    <property type="project" value="TreeGrafter"/>
</dbReference>
<accession>A0A168BCU8</accession>
<feature type="compositionally biased region" description="Low complexity" evidence="3">
    <location>
        <begin position="296"/>
        <end position="327"/>
    </location>
</feature>
<feature type="domain" description="RRM" evidence="4">
    <location>
        <begin position="125"/>
        <end position="210"/>
    </location>
</feature>
<dbReference type="Pfam" id="PF00076">
    <property type="entry name" value="RRM_1"/>
    <property type="match status" value="1"/>
</dbReference>
<dbReference type="InterPro" id="IPR051229">
    <property type="entry name" value="ALYREF_mRNA_export"/>
</dbReference>
<dbReference type="Gene3D" id="3.30.70.330">
    <property type="match status" value="1"/>
</dbReference>
<name>A0A168BCU8_9EURO</name>
<evidence type="ECO:0000256" key="2">
    <source>
        <dbReference type="PROSITE-ProRule" id="PRU00176"/>
    </source>
</evidence>
<feature type="compositionally biased region" description="Low complexity" evidence="3">
    <location>
        <begin position="240"/>
        <end position="254"/>
    </location>
</feature>
<dbReference type="PANTHER" id="PTHR19965">
    <property type="entry name" value="RNA AND EXPORT FACTOR BINDING PROTEIN"/>
    <property type="match status" value="1"/>
</dbReference>
<gene>
    <name evidence="5" type="ORF">AAP_01625</name>
</gene>
<evidence type="ECO:0000313" key="6">
    <source>
        <dbReference type="Proteomes" id="UP000242877"/>
    </source>
</evidence>
<evidence type="ECO:0000259" key="4">
    <source>
        <dbReference type="PROSITE" id="PS50102"/>
    </source>
</evidence>
<feature type="region of interest" description="Disordered" evidence="3">
    <location>
        <begin position="1"/>
        <end position="54"/>
    </location>
</feature>
<dbReference type="InterPro" id="IPR000504">
    <property type="entry name" value="RRM_dom"/>
</dbReference>
<protein>
    <submittedName>
        <fullName evidence="5">Nucleotide-binding, alpha-beta plait</fullName>
    </submittedName>
</protein>
<comment type="caution">
    <text evidence="5">The sequence shown here is derived from an EMBL/GenBank/DDBJ whole genome shotgun (WGS) entry which is preliminary data.</text>
</comment>
<feature type="compositionally biased region" description="Basic residues" evidence="3">
    <location>
        <begin position="258"/>
        <end position="273"/>
    </location>
</feature>
<keyword evidence="6" id="KW-1185">Reference proteome</keyword>
<feature type="compositionally biased region" description="Low complexity" evidence="3">
    <location>
        <begin position="32"/>
        <end position="51"/>
    </location>
</feature>
<proteinExistence type="predicted"/>
<dbReference type="OrthoDB" id="346839at2759"/>
<evidence type="ECO:0000256" key="1">
    <source>
        <dbReference type="ARBA" id="ARBA00022884"/>
    </source>
</evidence>
<dbReference type="InterPro" id="IPR025715">
    <property type="entry name" value="FoP_C"/>
</dbReference>